<dbReference type="Pfam" id="PF10495">
    <property type="entry name" value="PACT_coil_coil"/>
    <property type="match status" value="1"/>
</dbReference>
<dbReference type="GO" id="GO:0007165">
    <property type="term" value="P:signal transduction"/>
    <property type="evidence" value="ECO:0007669"/>
    <property type="project" value="InterPro"/>
</dbReference>
<dbReference type="OrthoDB" id="8959347at2759"/>
<protein>
    <submittedName>
        <fullName evidence="7">Pericentrin</fullName>
    </submittedName>
</protein>
<evidence type="ECO:0000256" key="2">
    <source>
        <dbReference type="ARBA" id="ARBA00022490"/>
    </source>
</evidence>
<dbReference type="Proteomes" id="UP000314294">
    <property type="component" value="Unassembled WGS sequence"/>
</dbReference>
<evidence type="ECO:0000313" key="8">
    <source>
        <dbReference type="Proteomes" id="UP000314294"/>
    </source>
</evidence>
<keyword evidence="3" id="KW-0597">Phosphoprotein</keyword>
<evidence type="ECO:0000256" key="1">
    <source>
        <dbReference type="ARBA" id="ARBA00004300"/>
    </source>
</evidence>
<dbReference type="InterPro" id="IPR019528">
    <property type="entry name" value="PACT_domain"/>
</dbReference>
<keyword evidence="4" id="KW-0175">Coiled coil</keyword>
<dbReference type="AlphaFoldDB" id="A0A4Z2E4U0"/>
<dbReference type="GO" id="GO:0005737">
    <property type="term" value="C:cytoplasm"/>
    <property type="evidence" value="ECO:0007669"/>
    <property type="project" value="UniProtKB-ARBA"/>
</dbReference>
<name>A0A4Z2E4U0_9TELE</name>
<dbReference type="EMBL" id="SRLO01017408">
    <property type="protein sequence ID" value="TNN23769.1"/>
    <property type="molecule type" value="Genomic_DNA"/>
</dbReference>
<keyword evidence="5" id="KW-0206">Cytoskeleton</keyword>
<dbReference type="PANTHER" id="PTHR44981:SF3">
    <property type="entry name" value="PERICENTRIN"/>
    <property type="match status" value="1"/>
</dbReference>
<evidence type="ECO:0000259" key="6">
    <source>
        <dbReference type="Pfam" id="PF10495"/>
    </source>
</evidence>
<sequence>MQRLYERYLRAESFRKALVYQKRYLLLLLGGFQECEQATLCLIAHMGARPAPPVARNRPLGRFRAAVRVVIAVSRVCTAPDPEPSGGTSQDPERSLTEYIQHLEKVQQRLVGVRPGERHQGDGR</sequence>
<dbReference type="PANTHER" id="PTHR44981">
    <property type="entry name" value="PERICENTRIN-LIKE PROTEIN, ISOFORM F"/>
    <property type="match status" value="1"/>
</dbReference>
<evidence type="ECO:0000256" key="5">
    <source>
        <dbReference type="ARBA" id="ARBA00023212"/>
    </source>
</evidence>
<keyword evidence="2" id="KW-0963">Cytoplasm</keyword>
<comment type="subcellular location">
    <subcellularLocation>
        <location evidence="1">Cytoplasm</location>
        <location evidence="1">Cytoskeleton</location>
        <location evidence="1">Microtubule organizing center</location>
        <location evidence="1">Centrosome</location>
    </subcellularLocation>
</comment>
<reference evidence="7 8" key="1">
    <citation type="submission" date="2019-03" db="EMBL/GenBank/DDBJ databases">
        <title>First draft genome of Liparis tanakae, snailfish: a comprehensive survey of snailfish specific genes.</title>
        <authorList>
            <person name="Kim W."/>
            <person name="Song I."/>
            <person name="Jeong J.-H."/>
            <person name="Kim D."/>
            <person name="Kim S."/>
            <person name="Ryu S."/>
            <person name="Song J.Y."/>
            <person name="Lee S.K."/>
        </authorList>
    </citation>
    <scope>NUCLEOTIDE SEQUENCE [LARGE SCALE GENOMIC DNA]</scope>
    <source>
        <tissue evidence="7">Muscle</tissue>
    </source>
</reference>
<feature type="domain" description="Pericentrin/AKAP-450 centrosomal targeting" evidence="6">
    <location>
        <begin position="7"/>
        <end position="76"/>
    </location>
</feature>
<comment type="caution">
    <text evidence="7">The sequence shown here is derived from an EMBL/GenBank/DDBJ whole genome shotgun (WGS) entry which is preliminary data.</text>
</comment>
<evidence type="ECO:0000256" key="4">
    <source>
        <dbReference type="ARBA" id="ARBA00023054"/>
    </source>
</evidence>
<dbReference type="GO" id="GO:0060090">
    <property type="term" value="F:molecular adaptor activity"/>
    <property type="evidence" value="ECO:0007669"/>
    <property type="project" value="InterPro"/>
</dbReference>
<evidence type="ECO:0000313" key="7">
    <source>
        <dbReference type="EMBL" id="TNN23769.1"/>
    </source>
</evidence>
<dbReference type="GO" id="GO:0005813">
    <property type="term" value="C:centrosome"/>
    <property type="evidence" value="ECO:0007669"/>
    <property type="project" value="UniProtKB-SubCell"/>
</dbReference>
<accession>A0A4Z2E4U0</accession>
<proteinExistence type="predicted"/>
<keyword evidence="8" id="KW-1185">Reference proteome</keyword>
<organism evidence="7 8">
    <name type="scientific">Liparis tanakae</name>
    <name type="common">Tanaka's snailfish</name>
    <dbReference type="NCBI Taxonomy" id="230148"/>
    <lineage>
        <taxon>Eukaryota</taxon>
        <taxon>Metazoa</taxon>
        <taxon>Chordata</taxon>
        <taxon>Craniata</taxon>
        <taxon>Vertebrata</taxon>
        <taxon>Euteleostomi</taxon>
        <taxon>Actinopterygii</taxon>
        <taxon>Neopterygii</taxon>
        <taxon>Teleostei</taxon>
        <taxon>Neoteleostei</taxon>
        <taxon>Acanthomorphata</taxon>
        <taxon>Eupercaria</taxon>
        <taxon>Perciformes</taxon>
        <taxon>Cottioidei</taxon>
        <taxon>Cottales</taxon>
        <taxon>Liparidae</taxon>
        <taxon>Liparis</taxon>
    </lineage>
</organism>
<dbReference type="InterPro" id="IPR028745">
    <property type="entry name" value="AKAP9/Pericentrin"/>
</dbReference>
<gene>
    <name evidence="7" type="primary">PCNT_0</name>
    <name evidence="7" type="ORF">EYF80_066109</name>
</gene>
<evidence type="ECO:0000256" key="3">
    <source>
        <dbReference type="ARBA" id="ARBA00022553"/>
    </source>
</evidence>